<dbReference type="CDD" id="cd02980">
    <property type="entry name" value="TRX_Fd_family"/>
    <property type="match status" value="1"/>
</dbReference>
<name>A0A931BH27_9BACT</name>
<reference evidence="1 2" key="1">
    <citation type="submission" date="2020-11" db="EMBL/GenBank/DDBJ databases">
        <authorList>
            <person name="Kim M.K."/>
        </authorList>
    </citation>
    <scope>NUCLEOTIDE SEQUENCE [LARGE SCALE GENOMIC DNA]</scope>
    <source>
        <strain evidence="1 2">BT439</strain>
    </source>
</reference>
<sequence length="106" mass="11587">MSTSRRLFVCTHQKSGVGEDVAKALKKELKHQGLKKQVVDGQKLRTQVQTCDCLDLCRNCKKGPGAALIAYPEGTVYGNVRPADAAELVTEHVGRGKVLKRLRVEG</sequence>
<gene>
    <name evidence="1" type="ORF">I2I01_19345</name>
</gene>
<dbReference type="Proteomes" id="UP000645610">
    <property type="component" value="Unassembled WGS sequence"/>
</dbReference>
<comment type="caution">
    <text evidence="1">The sequence shown here is derived from an EMBL/GenBank/DDBJ whole genome shotgun (WGS) entry which is preliminary data.</text>
</comment>
<dbReference type="AlphaFoldDB" id="A0A931BH27"/>
<dbReference type="Gene3D" id="3.40.30.10">
    <property type="entry name" value="Glutaredoxin"/>
    <property type="match status" value="1"/>
</dbReference>
<dbReference type="RefSeq" id="WP_196288142.1">
    <property type="nucleotide sequence ID" value="NZ_JADQDP010000004.1"/>
</dbReference>
<evidence type="ECO:0000313" key="1">
    <source>
        <dbReference type="EMBL" id="MBF9143810.1"/>
    </source>
</evidence>
<dbReference type="EMBL" id="JADQDP010000004">
    <property type="protein sequence ID" value="MBF9143810.1"/>
    <property type="molecule type" value="Genomic_DNA"/>
</dbReference>
<organism evidence="1 2">
    <name type="scientific">Hymenobacter properus</name>
    <dbReference type="NCBI Taxonomy" id="2791026"/>
    <lineage>
        <taxon>Bacteria</taxon>
        <taxon>Pseudomonadati</taxon>
        <taxon>Bacteroidota</taxon>
        <taxon>Cytophagia</taxon>
        <taxon>Cytophagales</taxon>
        <taxon>Hymenobacteraceae</taxon>
        <taxon>Hymenobacter</taxon>
    </lineage>
</organism>
<accession>A0A931BH27</accession>
<proteinExistence type="predicted"/>
<dbReference type="SUPFAM" id="SSF52833">
    <property type="entry name" value="Thioredoxin-like"/>
    <property type="match status" value="1"/>
</dbReference>
<keyword evidence="2" id="KW-1185">Reference proteome</keyword>
<dbReference type="InterPro" id="IPR036249">
    <property type="entry name" value="Thioredoxin-like_sf"/>
</dbReference>
<evidence type="ECO:0000313" key="2">
    <source>
        <dbReference type="Proteomes" id="UP000645610"/>
    </source>
</evidence>
<protein>
    <submittedName>
        <fullName evidence="1">(2Fe-2S) ferredoxin domain-containing protein</fullName>
    </submittedName>
</protein>